<dbReference type="EMBL" id="CAJZCX010000013">
    <property type="protein sequence ID" value="CAG9482248.1"/>
    <property type="molecule type" value="Genomic_DNA"/>
</dbReference>
<gene>
    <name evidence="1" type="ORF">PVW1_040007400</name>
</gene>
<dbReference type="Proteomes" id="UP000779233">
    <property type="component" value="Unassembled WGS sequence"/>
</dbReference>
<accession>A0A8S4HLT0</accession>
<dbReference type="AlphaFoldDB" id="A0A8S4HLT0"/>
<reference evidence="1" key="1">
    <citation type="submission" date="2021-09" db="EMBL/GenBank/DDBJ databases">
        <authorList>
            <consortium name="Pathogen Informatics"/>
        </authorList>
    </citation>
    <scope>NUCLEOTIDE SEQUENCE</scope>
    <source>
        <strain evidence="1">PvW1</strain>
    </source>
</reference>
<name>A0A8S4HLT0_PLAVI</name>
<evidence type="ECO:0000313" key="1">
    <source>
        <dbReference type="EMBL" id="CAG9482248.1"/>
    </source>
</evidence>
<comment type="caution">
    <text evidence="1">The sequence shown here is derived from an EMBL/GenBank/DDBJ whole genome shotgun (WGS) entry which is preliminary data.</text>
</comment>
<organism evidence="1 2">
    <name type="scientific">Plasmodium vivax</name>
    <name type="common">malaria parasite P. vivax</name>
    <dbReference type="NCBI Taxonomy" id="5855"/>
    <lineage>
        <taxon>Eukaryota</taxon>
        <taxon>Sar</taxon>
        <taxon>Alveolata</taxon>
        <taxon>Apicomplexa</taxon>
        <taxon>Aconoidasida</taxon>
        <taxon>Haemosporida</taxon>
        <taxon>Plasmodiidae</taxon>
        <taxon>Plasmodium</taxon>
        <taxon>Plasmodium (Plasmodium)</taxon>
    </lineage>
</organism>
<dbReference type="VEuPathDB" id="PlasmoDB:PVPAM_090005400"/>
<evidence type="ECO:0000313" key="2">
    <source>
        <dbReference type="Proteomes" id="UP000779233"/>
    </source>
</evidence>
<sequence length="364" mass="44249">MTEEKPDYDIFEETEVYETLIHTVEKDYINEATATFCDNIAFPDEYKNQVRVLCRKFVSFFNNLKSNSKFDSSSQAYQKYPQYLNFWIRLQLELQNISKNDMPLLYKHLNGNYEKFDEDRKLQDKLYIINDDDFTSMYMLYELYKIYNGSLSDYNIECNEFYQLFKENYDKCLYKCYAKGDSKLCDVMKNFKKLYDKEKFPRLNNCKKKLCPLLPELSEYKIIYRSHSENDNIGYQLVQTADNYIRYELPKLTGENNNELKELIWLQYNMPFHYNEEMMKTYMMSVLYQFIVYCNENKKNLKLSLFMKEFIGEYYKKNKTEYQKIFSECKNDPNTQKYCQLHKKCNDEFEQDLSIIKDDSSKYI</sequence>
<proteinExistence type="predicted"/>
<protein>
    <submittedName>
        <fullName evidence="1">(malaria parasite P. vivax) hypothetical protein</fullName>
    </submittedName>
</protein>